<name>A0A401VUP1_STREY</name>
<dbReference type="GO" id="GO:0071766">
    <property type="term" value="P:Actinobacterium-type cell wall biogenesis"/>
    <property type="evidence" value="ECO:0007669"/>
    <property type="project" value="UniProtKB-ARBA"/>
</dbReference>
<evidence type="ECO:0000256" key="5">
    <source>
        <dbReference type="ARBA" id="ARBA00022598"/>
    </source>
</evidence>
<dbReference type="InterPro" id="IPR020806">
    <property type="entry name" value="PKS_PP-bd"/>
</dbReference>
<keyword evidence="3" id="KW-0596">Phosphopantetheine</keyword>
<dbReference type="SUPFAM" id="SSF56801">
    <property type="entry name" value="Acetyl-CoA synthetase-like"/>
    <property type="match status" value="1"/>
</dbReference>
<dbReference type="GO" id="GO:0006633">
    <property type="term" value="P:fatty acid biosynthetic process"/>
    <property type="evidence" value="ECO:0007669"/>
    <property type="project" value="TreeGrafter"/>
</dbReference>
<dbReference type="PROSITE" id="PS00012">
    <property type="entry name" value="PHOSPHOPANTETHEINE"/>
    <property type="match status" value="1"/>
</dbReference>
<protein>
    <submittedName>
        <fullName evidence="9">Polyketide synthase</fullName>
    </submittedName>
</protein>
<dbReference type="CDD" id="cd05931">
    <property type="entry name" value="FAAL"/>
    <property type="match status" value="1"/>
</dbReference>
<reference evidence="9 10" key="1">
    <citation type="submission" date="2018-11" db="EMBL/GenBank/DDBJ databases">
        <title>Whole genome sequence of Streptomyces paromomycinus NBRC 15454(T).</title>
        <authorList>
            <person name="Komaki H."/>
            <person name="Tamura T."/>
        </authorList>
    </citation>
    <scope>NUCLEOTIDE SEQUENCE [LARGE SCALE GENOMIC DNA]</scope>
    <source>
        <strain evidence="9 10">NBRC 15454</strain>
    </source>
</reference>
<comment type="cofactor">
    <cofactor evidence="1">
        <name>pantetheine 4'-phosphate</name>
        <dbReference type="ChEBI" id="CHEBI:47942"/>
    </cofactor>
</comment>
<dbReference type="PANTHER" id="PTHR22754:SF32">
    <property type="entry name" value="DISCO-INTERACTING PROTEIN 2"/>
    <property type="match status" value="1"/>
</dbReference>
<dbReference type="InterPro" id="IPR025110">
    <property type="entry name" value="AMP-bd_C"/>
</dbReference>
<keyword evidence="5" id="KW-0436">Ligase</keyword>
<evidence type="ECO:0000256" key="2">
    <source>
        <dbReference type="ARBA" id="ARBA00006432"/>
    </source>
</evidence>
<dbReference type="InterPro" id="IPR000873">
    <property type="entry name" value="AMP-dep_synth/lig_dom"/>
</dbReference>
<dbReference type="Gene3D" id="1.10.1200.10">
    <property type="entry name" value="ACP-like"/>
    <property type="match status" value="1"/>
</dbReference>
<evidence type="ECO:0000256" key="7">
    <source>
        <dbReference type="ARBA" id="ARBA00023098"/>
    </source>
</evidence>
<organism evidence="9 10">
    <name type="scientific">Streptomyces paromomycinus</name>
    <name type="common">Streptomyces rimosus subsp. paromomycinus</name>
    <dbReference type="NCBI Taxonomy" id="92743"/>
    <lineage>
        <taxon>Bacteria</taxon>
        <taxon>Bacillati</taxon>
        <taxon>Actinomycetota</taxon>
        <taxon>Actinomycetes</taxon>
        <taxon>Kitasatosporales</taxon>
        <taxon>Streptomycetaceae</taxon>
        <taxon>Streptomyces</taxon>
    </lineage>
</organism>
<evidence type="ECO:0000313" key="9">
    <source>
        <dbReference type="EMBL" id="GCD40785.1"/>
    </source>
</evidence>
<keyword evidence="10" id="KW-1185">Reference proteome</keyword>
<keyword evidence="4" id="KW-0597">Phosphoprotein</keyword>
<gene>
    <name evidence="9" type="ORF">GKJPGBOP_00438</name>
</gene>
<dbReference type="RefSeq" id="WP_246177142.1">
    <property type="nucleotide sequence ID" value="NZ_BHZD01000001.1"/>
</dbReference>
<dbReference type="Pfam" id="PF23024">
    <property type="entry name" value="AMP-dom_DIP2-like"/>
    <property type="match status" value="1"/>
</dbReference>
<evidence type="ECO:0000259" key="8">
    <source>
        <dbReference type="PROSITE" id="PS50075"/>
    </source>
</evidence>
<proteinExistence type="inferred from homology"/>
<dbReference type="Gene3D" id="3.30.300.30">
    <property type="match status" value="1"/>
</dbReference>
<dbReference type="GO" id="GO:0031177">
    <property type="term" value="F:phosphopantetheine binding"/>
    <property type="evidence" value="ECO:0007669"/>
    <property type="project" value="InterPro"/>
</dbReference>
<dbReference type="InterPro" id="IPR045851">
    <property type="entry name" value="AMP-bd_C_sf"/>
</dbReference>
<evidence type="ECO:0000256" key="3">
    <source>
        <dbReference type="ARBA" id="ARBA00022450"/>
    </source>
</evidence>
<dbReference type="GO" id="GO:0070566">
    <property type="term" value="F:adenylyltransferase activity"/>
    <property type="evidence" value="ECO:0007669"/>
    <property type="project" value="TreeGrafter"/>
</dbReference>
<dbReference type="PROSITE" id="PS50075">
    <property type="entry name" value="CARRIER"/>
    <property type="match status" value="1"/>
</dbReference>
<evidence type="ECO:0000256" key="1">
    <source>
        <dbReference type="ARBA" id="ARBA00001957"/>
    </source>
</evidence>
<dbReference type="GO" id="GO:0017000">
    <property type="term" value="P:antibiotic biosynthetic process"/>
    <property type="evidence" value="ECO:0007669"/>
    <property type="project" value="UniProtKB-ARBA"/>
</dbReference>
<dbReference type="PROSITE" id="PS00455">
    <property type="entry name" value="AMP_BINDING"/>
    <property type="match status" value="1"/>
</dbReference>
<dbReference type="Gene3D" id="3.40.50.12780">
    <property type="entry name" value="N-terminal domain of ligase-like"/>
    <property type="match status" value="1"/>
</dbReference>
<accession>A0A401VUP1</accession>
<evidence type="ECO:0000256" key="4">
    <source>
        <dbReference type="ARBA" id="ARBA00022553"/>
    </source>
</evidence>
<dbReference type="Proteomes" id="UP000286746">
    <property type="component" value="Unassembled WGS sequence"/>
</dbReference>
<sequence>MAEENDLNSVLSRRAEDDPTGITYTFLDQFQGGDTWREHALTNEELHLRARALAARIQAVSRSGERTLILNQPGPDYLVGVYASMLAGTVAVPAYPPEKTRIGRGLERIRAIVEDCRPCCALVDDNTAHALGGSVDGPLATVERIVTPSVSVELSSEWRPLRTQSDDLAVLQYTSGSTGRPKGVMLSHANLLANLRTERDVYGLAGRMHGVFWLPPYHDMGLIGGIFMALFCGGQAQLLAPLAFLREPMRWVRAMAKYGAYVSAAPDFAYDMCSRAAAAAPDEVAQLDLSRWRVAISGAEPVRATTMDRFARAFAPAGFHRDAFHPSFGLAENTLVVATAPKGTSLVHLDAAEFERGRVLETTPGKTTRAVVGCGPSADTSQHIAIVDPLTRLRCPDGVVGEIWVSGPSAAHGYWNRNEESEATFRATVADTGEGPFLRTGDLGFLRTAELFVTGRLKDLIILRGRNHYPHDLERTAEEACAAHRIGRCAAFSVDAGAAEKLVLAVETPPRASAADRRTVAEAIRNRIGEHHDVAVHEIAFAPRGGIRRTSSGKLQRSAVRAAYLAGEYEPEERSRAPYTAPRDEIERAVADAWSQALGVERVGIRDRFFELGGDSLKATALLGHLSAASGYELSLSDVADAHTVEEFAEVVRRRARGGEAGGEVHVALG</sequence>
<dbReference type="FunFam" id="3.40.50.12780:FF:000013">
    <property type="entry name" value="Long-chain-fatty-acid--AMP ligase FadD32"/>
    <property type="match status" value="1"/>
</dbReference>
<evidence type="ECO:0000256" key="6">
    <source>
        <dbReference type="ARBA" id="ARBA00022832"/>
    </source>
</evidence>
<comment type="similarity">
    <text evidence="2">Belongs to the ATP-dependent AMP-binding enzyme family.</text>
</comment>
<keyword evidence="6" id="KW-0276">Fatty acid metabolism</keyword>
<keyword evidence="7" id="KW-0443">Lipid metabolism</keyword>
<dbReference type="InterPro" id="IPR009081">
    <property type="entry name" value="PP-bd_ACP"/>
</dbReference>
<dbReference type="Pfam" id="PF00501">
    <property type="entry name" value="AMP-binding"/>
    <property type="match status" value="1"/>
</dbReference>
<feature type="domain" description="Carrier" evidence="8">
    <location>
        <begin position="581"/>
        <end position="656"/>
    </location>
</feature>
<evidence type="ECO:0000313" key="10">
    <source>
        <dbReference type="Proteomes" id="UP000286746"/>
    </source>
</evidence>
<dbReference type="InterPro" id="IPR040097">
    <property type="entry name" value="FAAL/FAAC"/>
</dbReference>
<dbReference type="PANTHER" id="PTHR22754">
    <property type="entry name" value="DISCO-INTERACTING PROTEIN 2 DIP2 -RELATED"/>
    <property type="match status" value="1"/>
</dbReference>
<comment type="caution">
    <text evidence="9">The sequence shown here is derived from an EMBL/GenBank/DDBJ whole genome shotgun (WGS) entry which is preliminary data.</text>
</comment>
<dbReference type="InterPro" id="IPR042099">
    <property type="entry name" value="ANL_N_sf"/>
</dbReference>
<dbReference type="SMART" id="SM00823">
    <property type="entry name" value="PKS_PP"/>
    <property type="match status" value="1"/>
</dbReference>
<dbReference type="AlphaFoldDB" id="A0A401VUP1"/>
<dbReference type="InterPro" id="IPR036736">
    <property type="entry name" value="ACP-like_sf"/>
</dbReference>
<dbReference type="InterPro" id="IPR020845">
    <property type="entry name" value="AMP-binding_CS"/>
</dbReference>
<dbReference type="Pfam" id="PF00550">
    <property type="entry name" value="PP-binding"/>
    <property type="match status" value="1"/>
</dbReference>
<dbReference type="SUPFAM" id="SSF47336">
    <property type="entry name" value="ACP-like"/>
    <property type="match status" value="1"/>
</dbReference>
<dbReference type="GO" id="GO:0016874">
    <property type="term" value="F:ligase activity"/>
    <property type="evidence" value="ECO:0007669"/>
    <property type="project" value="UniProtKB-KW"/>
</dbReference>
<dbReference type="EMBL" id="BHZD01000001">
    <property type="protein sequence ID" value="GCD40785.1"/>
    <property type="molecule type" value="Genomic_DNA"/>
</dbReference>
<dbReference type="FunFam" id="1.10.1200.10:FF:000005">
    <property type="entry name" value="Nonribosomal peptide synthetase 1"/>
    <property type="match status" value="1"/>
</dbReference>
<dbReference type="GO" id="GO:0005886">
    <property type="term" value="C:plasma membrane"/>
    <property type="evidence" value="ECO:0007669"/>
    <property type="project" value="TreeGrafter"/>
</dbReference>
<dbReference type="InterPro" id="IPR006162">
    <property type="entry name" value="Ppantetheine_attach_site"/>
</dbReference>